<dbReference type="EMBL" id="LBMM01009436">
    <property type="protein sequence ID" value="KMQ88141.1"/>
    <property type="molecule type" value="Genomic_DNA"/>
</dbReference>
<comment type="caution">
    <text evidence="1">The sequence shown here is derived from an EMBL/GenBank/DDBJ whole genome shotgun (WGS) entry which is preliminary data.</text>
</comment>
<accession>A0A0J7KD62</accession>
<evidence type="ECO:0000313" key="2">
    <source>
        <dbReference type="Proteomes" id="UP000036403"/>
    </source>
</evidence>
<name>A0A0J7KD62_LASNI</name>
<keyword evidence="2" id="KW-1185">Reference proteome</keyword>
<reference evidence="1 2" key="1">
    <citation type="submission" date="2015-04" db="EMBL/GenBank/DDBJ databases">
        <title>Lasius niger genome sequencing.</title>
        <authorList>
            <person name="Konorov E.A."/>
            <person name="Nikitin M.A."/>
            <person name="Kirill M.V."/>
            <person name="Chang P."/>
        </authorList>
    </citation>
    <scope>NUCLEOTIDE SEQUENCE [LARGE SCALE GENOMIC DNA]</scope>
    <source>
        <tissue evidence="1">Whole</tissue>
    </source>
</reference>
<gene>
    <name evidence="1" type="ORF">RF55_12426</name>
</gene>
<organism evidence="1 2">
    <name type="scientific">Lasius niger</name>
    <name type="common">Black garden ant</name>
    <dbReference type="NCBI Taxonomy" id="67767"/>
    <lineage>
        <taxon>Eukaryota</taxon>
        <taxon>Metazoa</taxon>
        <taxon>Ecdysozoa</taxon>
        <taxon>Arthropoda</taxon>
        <taxon>Hexapoda</taxon>
        <taxon>Insecta</taxon>
        <taxon>Pterygota</taxon>
        <taxon>Neoptera</taxon>
        <taxon>Endopterygota</taxon>
        <taxon>Hymenoptera</taxon>
        <taxon>Apocrita</taxon>
        <taxon>Aculeata</taxon>
        <taxon>Formicoidea</taxon>
        <taxon>Formicidae</taxon>
        <taxon>Formicinae</taxon>
        <taxon>Lasius</taxon>
        <taxon>Lasius</taxon>
    </lineage>
</organism>
<dbReference type="Proteomes" id="UP000036403">
    <property type="component" value="Unassembled WGS sequence"/>
</dbReference>
<protein>
    <submittedName>
        <fullName evidence="1">Uncharacterized protein</fullName>
    </submittedName>
</protein>
<proteinExistence type="predicted"/>
<evidence type="ECO:0000313" key="1">
    <source>
        <dbReference type="EMBL" id="KMQ88141.1"/>
    </source>
</evidence>
<dbReference type="AlphaFoldDB" id="A0A0J7KD62"/>
<dbReference type="PaxDb" id="67767-A0A0J7KD62"/>
<sequence length="155" mass="16672">MDSPCGLTRVLLDPWLAMQRPRTAAQSSKTLPLWSVRREPQCADLALKSPATTMGSGSLLCTMSDISSRISPNVAESTLGGCSILLPTVGPIPRLYTLARFQLLYMGESVSLLHVIATEPVSLLAQHGWSGGTRYGSAAIPIPHCHCARVCRKRS</sequence>